<evidence type="ECO:0000256" key="1">
    <source>
        <dbReference type="SAM" id="MobiDB-lite"/>
    </source>
</evidence>
<dbReference type="AlphaFoldDB" id="D3AKM6"/>
<dbReference type="EMBL" id="ACIO01000359">
    <property type="protein sequence ID" value="EFC97633.1"/>
    <property type="molecule type" value="Genomic_DNA"/>
</dbReference>
<protein>
    <submittedName>
        <fullName evidence="2">Uncharacterized protein</fullName>
    </submittedName>
</protein>
<feature type="region of interest" description="Disordered" evidence="1">
    <location>
        <begin position="66"/>
        <end position="89"/>
    </location>
</feature>
<proteinExistence type="predicted"/>
<comment type="caution">
    <text evidence="2">The sequence shown here is derived from an EMBL/GenBank/DDBJ whole genome shotgun (WGS) entry which is preliminary data.</text>
</comment>
<organism evidence="2 3">
    <name type="scientific">Hungatella hathewayi DSM 13479</name>
    <dbReference type="NCBI Taxonomy" id="566550"/>
    <lineage>
        <taxon>Bacteria</taxon>
        <taxon>Bacillati</taxon>
        <taxon>Bacillota</taxon>
        <taxon>Clostridia</taxon>
        <taxon>Lachnospirales</taxon>
        <taxon>Lachnospiraceae</taxon>
        <taxon>Hungatella</taxon>
    </lineage>
</organism>
<sequence length="89" mass="10589">MVPPFSQLCFSLFYHCRGDNSICPLSFFIFYGNMKGAFMNKVAGRMIARKTIWMKEESQWDYFRRRTEGQSERVREESGDDRTGKRVCR</sequence>
<accession>D3AKM6</accession>
<dbReference type="HOGENOM" id="CLU_2450567_0_0_9"/>
<name>D3AKM6_9FIRM</name>
<evidence type="ECO:0000313" key="2">
    <source>
        <dbReference type="EMBL" id="EFC97633.1"/>
    </source>
</evidence>
<evidence type="ECO:0000313" key="3">
    <source>
        <dbReference type="Proteomes" id="UP000004968"/>
    </source>
</evidence>
<gene>
    <name evidence="2" type="ORF">CLOSTHATH_04170</name>
</gene>
<reference evidence="2 3" key="1">
    <citation type="submission" date="2010-01" db="EMBL/GenBank/DDBJ databases">
        <authorList>
            <person name="Weinstock G."/>
            <person name="Sodergren E."/>
            <person name="Clifton S."/>
            <person name="Fulton L."/>
            <person name="Fulton B."/>
            <person name="Courtney L."/>
            <person name="Fronick C."/>
            <person name="Harrison M."/>
            <person name="Strong C."/>
            <person name="Farmer C."/>
            <person name="Delahaunty K."/>
            <person name="Markovic C."/>
            <person name="Hall O."/>
            <person name="Minx P."/>
            <person name="Tomlinson C."/>
            <person name="Mitreva M."/>
            <person name="Nelson J."/>
            <person name="Hou S."/>
            <person name="Wollam A."/>
            <person name="Pepin K.H."/>
            <person name="Johnson M."/>
            <person name="Bhonagiri V."/>
            <person name="Nash W.E."/>
            <person name="Warren W."/>
            <person name="Chinwalla A."/>
            <person name="Mardis E.R."/>
            <person name="Wilson R.K."/>
        </authorList>
    </citation>
    <scope>NUCLEOTIDE SEQUENCE [LARGE SCALE GENOMIC DNA]</scope>
    <source>
        <strain evidence="2 3">DSM 13479</strain>
    </source>
</reference>
<dbReference type="Proteomes" id="UP000004968">
    <property type="component" value="Unassembled WGS sequence"/>
</dbReference>